<dbReference type="RefSeq" id="WP_063369855.1">
    <property type="nucleotide sequence ID" value="NZ_AUYC01000070.1"/>
</dbReference>
<protein>
    <recommendedName>
        <fullName evidence="4">OmpR/PhoB-type domain-containing protein</fullName>
    </recommendedName>
</protein>
<dbReference type="GO" id="GO:0003677">
    <property type="term" value="F:DNA binding"/>
    <property type="evidence" value="ECO:0007669"/>
    <property type="project" value="UniProtKB-UniRule"/>
</dbReference>
<dbReference type="Gene3D" id="1.10.10.10">
    <property type="entry name" value="Winged helix-like DNA-binding domain superfamily/Winged helix DNA-binding domain"/>
    <property type="match status" value="1"/>
</dbReference>
<dbReference type="GO" id="GO:0000160">
    <property type="term" value="P:phosphorelay signal transduction system"/>
    <property type="evidence" value="ECO:0007669"/>
    <property type="project" value="InterPro"/>
</dbReference>
<dbReference type="GO" id="GO:0006355">
    <property type="term" value="P:regulation of DNA-templated transcription"/>
    <property type="evidence" value="ECO:0007669"/>
    <property type="project" value="InterPro"/>
</dbReference>
<dbReference type="SUPFAM" id="SSF46894">
    <property type="entry name" value="C-terminal effector domain of the bipartite response regulators"/>
    <property type="match status" value="1"/>
</dbReference>
<evidence type="ECO:0000313" key="5">
    <source>
        <dbReference type="EMBL" id="KZN58799.1"/>
    </source>
</evidence>
<dbReference type="InterPro" id="IPR001867">
    <property type="entry name" value="OmpR/PhoB-type_DNA-bd"/>
</dbReference>
<gene>
    <name evidence="5" type="ORF">N473_26330</name>
</gene>
<dbReference type="InterPro" id="IPR036388">
    <property type="entry name" value="WH-like_DNA-bd_sf"/>
</dbReference>
<accession>A0A161YF00</accession>
<keyword evidence="3" id="KW-0472">Membrane</keyword>
<dbReference type="InterPro" id="IPR016032">
    <property type="entry name" value="Sig_transdc_resp-reg_C-effctor"/>
</dbReference>
<dbReference type="SMART" id="SM00862">
    <property type="entry name" value="Trans_reg_C"/>
    <property type="match status" value="1"/>
</dbReference>
<evidence type="ECO:0000259" key="4">
    <source>
        <dbReference type="PROSITE" id="PS51755"/>
    </source>
</evidence>
<dbReference type="EMBL" id="AUYC01000070">
    <property type="protein sequence ID" value="KZN58799.1"/>
    <property type="molecule type" value="Genomic_DNA"/>
</dbReference>
<reference evidence="5 6" key="1">
    <citation type="submission" date="2013-07" db="EMBL/GenBank/DDBJ databases">
        <title>Comparative Genomic and Metabolomic Analysis of Twelve Strains of Pseudoalteromonas luteoviolacea.</title>
        <authorList>
            <person name="Vynne N.G."/>
            <person name="Mansson M."/>
            <person name="Gram L."/>
        </authorList>
    </citation>
    <scope>NUCLEOTIDE SEQUENCE [LARGE SCALE GENOMIC DNA]</scope>
    <source>
        <strain evidence="5 6">CPMOR-1</strain>
    </source>
</reference>
<feature type="transmembrane region" description="Helical" evidence="3">
    <location>
        <begin position="150"/>
        <end position="170"/>
    </location>
</feature>
<dbReference type="Pfam" id="PF00486">
    <property type="entry name" value="Trans_reg_C"/>
    <property type="match status" value="1"/>
</dbReference>
<evidence type="ECO:0000256" key="3">
    <source>
        <dbReference type="SAM" id="Phobius"/>
    </source>
</evidence>
<organism evidence="5 6">
    <name type="scientific">Pseudoalteromonas luteoviolacea CPMOR-1</name>
    <dbReference type="NCBI Taxonomy" id="1365248"/>
    <lineage>
        <taxon>Bacteria</taxon>
        <taxon>Pseudomonadati</taxon>
        <taxon>Pseudomonadota</taxon>
        <taxon>Gammaproteobacteria</taxon>
        <taxon>Alteromonadales</taxon>
        <taxon>Pseudoalteromonadaceae</taxon>
        <taxon>Pseudoalteromonas</taxon>
    </lineage>
</organism>
<evidence type="ECO:0000313" key="6">
    <source>
        <dbReference type="Proteomes" id="UP000076486"/>
    </source>
</evidence>
<feature type="domain" description="OmpR/PhoB-type" evidence="4">
    <location>
        <begin position="5"/>
        <end position="104"/>
    </location>
</feature>
<name>A0A161YF00_9GAMM</name>
<dbReference type="PATRIC" id="fig|1365248.3.peg.4739"/>
<dbReference type="PANTHER" id="PTHR36842:SF1">
    <property type="entry name" value="PROTEIN TOLB"/>
    <property type="match status" value="1"/>
</dbReference>
<dbReference type="PROSITE" id="PS51755">
    <property type="entry name" value="OMPR_PHOB"/>
    <property type="match status" value="1"/>
</dbReference>
<dbReference type="SUPFAM" id="SSF82171">
    <property type="entry name" value="DPP6 N-terminal domain-like"/>
    <property type="match status" value="1"/>
</dbReference>
<dbReference type="Proteomes" id="UP000076486">
    <property type="component" value="Unassembled WGS sequence"/>
</dbReference>
<comment type="caution">
    <text evidence="5">The sequence shown here is derived from an EMBL/GenBank/DDBJ whole genome shotgun (WGS) entry which is preliminary data.</text>
</comment>
<keyword evidence="3" id="KW-0812">Transmembrane</keyword>
<dbReference type="AlphaFoldDB" id="A0A161YF00"/>
<dbReference type="PANTHER" id="PTHR36842">
    <property type="entry name" value="PROTEIN TOLB HOMOLOG"/>
    <property type="match status" value="1"/>
</dbReference>
<feature type="DNA-binding region" description="OmpR/PhoB-type" evidence="2">
    <location>
        <begin position="5"/>
        <end position="104"/>
    </location>
</feature>
<dbReference type="CDD" id="cd00383">
    <property type="entry name" value="trans_reg_C"/>
    <property type="match status" value="1"/>
</dbReference>
<dbReference type="InterPro" id="IPR011042">
    <property type="entry name" value="6-blade_b-propeller_TolB-like"/>
</dbReference>
<proteinExistence type="predicted"/>
<evidence type="ECO:0000256" key="1">
    <source>
        <dbReference type="ARBA" id="ARBA00023125"/>
    </source>
</evidence>
<keyword evidence="1 2" id="KW-0238">DNA-binding</keyword>
<evidence type="ECO:0000256" key="2">
    <source>
        <dbReference type="PROSITE-ProRule" id="PRU01091"/>
    </source>
</evidence>
<keyword evidence="3" id="KW-1133">Transmembrane helix</keyword>
<sequence>MQKDSIKASLGDFIIDLEQGLLFLNGEETSVEPKVMELLLYLYDCRGRYVTVDELHKHVWADRVVTDTAVRGTVKKLRVILKDDDLTNPKYIKSVAKRGYKLVCDTNILDSATVSSVEAAPIEATPVQDSIPIEIVQPTFEPQHKKQRNVITWGVFAFLLFVICSFSLYLNLNDGPQFAGEASLTEFNGDKRGIAVSSDGRFIAFTGRHSENEAQQVYLLDKQDGTTRKLTTKATNARFLSFAQNDKVLVFSDTVTGASSLKLLPLTVSEPESAMVTLIEDKYWVSDVITGRTESEMIVKVGHNAGSVLMLYSLDLESLKLTRLFTPTHSDEFIIASSVSPDKKRLVNVILQSGKSSLVIHNFETQLDEVLITQNELAARAVWLTNNDILLLDGAGLHIIDVNTGESKQVRDNPGALIWDIAASQAGHDVVAIRKSQERANRLYIERALTSTSEVSRLINTSPEVTSMIFDPMDENMRWVRVKRNDVNYLGHLNIKNDQLTTYFETEDKLELLAAATTNQHLLVKEKHRLAVFSMKSRQLEYFTADSSSSSDGVFYQNDQAVLFGVQVGGEWEIQKYDIESATTEVFVRHFKSIRPTKNGFVAANYVGDLFLLSPELEVIEPLGHRINFEAIARWHVKQNGVIWSNFDYLKSYVNHIDLETREHTRIEDMFYSLYPRISVNEQASHIVYLSVQINDSAIQQLYFK</sequence>
<dbReference type="Gene3D" id="2.120.10.30">
    <property type="entry name" value="TolB, C-terminal domain"/>
    <property type="match status" value="1"/>
</dbReference>